<keyword evidence="1" id="KW-0812">Transmembrane</keyword>
<dbReference type="GO" id="GO:0051301">
    <property type="term" value="P:cell division"/>
    <property type="evidence" value="ECO:0007669"/>
    <property type="project" value="UniProtKB-KW"/>
</dbReference>
<keyword evidence="1" id="KW-1133">Transmembrane helix</keyword>
<feature type="transmembrane region" description="Helical" evidence="1">
    <location>
        <begin position="172"/>
        <end position="197"/>
    </location>
</feature>
<evidence type="ECO:0000313" key="2">
    <source>
        <dbReference type="EMBL" id="MBB3174145.1"/>
    </source>
</evidence>
<dbReference type="InterPro" id="IPR004513">
    <property type="entry name" value="FtsX"/>
</dbReference>
<dbReference type="AlphaFoldDB" id="A0A839UZV2"/>
<sequence length="323" mass="32650">MAERPVTRLRADRLGLGRALGSRLLPALVAAMTFLAALALAGMVGASQLAGRWQDGAGTLVTVQVPQPGEAAAGGAGGRLDRVEALLDGDARIAAHHRLDDTELQHLLEPWLGDGTKLDTLPLPAVVQVRLRADDAAAGLPPGLSAAIANAAPGTLVEANGVWGVRLARLAASLQACAALALLLVGLVAAGVIAVAARASLGAKRQTVEIVHGLGAAPGDIAGRFARRASVLCAIGGVAGSLAALPVLVALARLAAPFSALPKEADDALVAAWQARLPAAVVTALRDSLPSALWRAIPALPLGATAIGWAATQATVRAWLRRL</sequence>
<feature type="transmembrane region" description="Helical" evidence="1">
    <location>
        <begin position="292"/>
        <end position="312"/>
    </location>
</feature>
<dbReference type="RefSeq" id="WP_183275148.1">
    <property type="nucleotide sequence ID" value="NZ_JACHXV010000006.1"/>
</dbReference>
<comment type="caution">
    <text evidence="2">The sequence shown here is derived from an EMBL/GenBank/DDBJ whole genome shotgun (WGS) entry which is preliminary data.</text>
</comment>
<organism evidence="2 3">
    <name type="scientific">Endobacter medicaginis</name>
    <dbReference type="NCBI Taxonomy" id="1181271"/>
    <lineage>
        <taxon>Bacteria</taxon>
        <taxon>Pseudomonadati</taxon>
        <taxon>Pseudomonadota</taxon>
        <taxon>Alphaproteobacteria</taxon>
        <taxon>Acetobacterales</taxon>
        <taxon>Acetobacteraceae</taxon>
        <taxon>Endobacter</taxon>
    </lineage>
</organism>
<gene>
    <name evidence="2" type="ORF">FHR90_001981</name>
</gene>
<feature type="transmembrane region" description="Helical" evidence="1">
    <location>
        <begin position="231"/>
        <end position="252"/>
    </location>
</feature>
<dbReference type="EMBL" id="JACHXV010000006">
    <property type="protein sequence ID" value="MBB3174145.1"/>
    <property type="molecule type" value="Genomic_DNA"/>
</dbReference>
<protein>
    <submittedName>
        <fullName evidence="2">Cell division transport system permease protein</fullName>
    </submittedName>
</protein>
<keyword evidence="1" id="KW-0472">Membrane</keyword>
<evidence type="ECO:0000313" key="3">
    <source>
        <dbReference type="Proteomes" id="UP000557688"/>
    </source>
</evidence>
<evidence type="ECO:0000256" key="1">
    <source>
        <dbReference type="SAM" id="Phobius"/>
    </source>
</evidence>
<keyword evidence="3" id="KW-1185">Reference proteome</keyword>
<keyword evidence="2" id="KW-0132">Cell division</keyword>
<dbReference type="GO" id="GO:0016020">
    <property type="term" value="C:membrane"/>
    <property type="evidence" value="ECO:0007669"/>
    <property type="project" value="InterPro"/>
</dbReference>
<name>A0A839UZV2_9PROT</name>
<keyword evidence="2" id="KW-0131">Cell cycle</keyword>
<reference evidence="2 3" key="1">
    <citation type="submission" date="2020-08" db="EMBL/GenBank/DDBJ databases">
        <title>Genomic Encyclopedia of Type Strains, Phase III (KMG-III): the genomes of soil and plant-associated and newly described type strains.</title>
        <authorList>
            <person name="Whitman W."/>
        </authorList>
    </citation>
    <scope>NUCLEOTIDE SEQUENCE [LARGE SCALE GENOMIC DNA]</scope>
    <source>
        <strain evidence="2 3">CECT 8088</strain>
    </source>
</reference>
<feature type="transmembrane region" description="Helical" evidence="1">
    <location>
        <begin position="20"/>
        <end position="44"/>
    </location>
</feature>
<proteinExistence type="predicted"/>
<dbReference type="PANTHER" id="PTHR47755:SF1">
    <property type="entry name" value="CELL DIVISION PROTEIN FTSX"/>
    <property type="match status" value="1"/>
</dbReference>
<dbReference type="GO" id="GO:0032153">
    <property type="term" value="C:cell division site"/>
    <property type="evidence" value="ECO:0007669"/>
    <property type="project" value="TreeGrafter"/>
</dbReference>
<dbReference type="Proteomes" id="UP000557688">
    <property type="component" value="Unassembled WGS sequence"/>
</dbReference>
<dbReference type="PANTHER" id="PTHR47755">
    <property type="entry name" value="CELL DIVISION PROTEIN FTSX"/>
    <property type="match status" value="1"/>
</dbReference>
<accession>A0A839UZV2</accession>